<sequence length="187" mass="20400">MSLQKRTLEAFKLLGVEELPEDWVGRCWEENFCENSPLPSQVREDVLSVRTWRAVVDVCRKWLTATADGGGSASQDSETEEPGPGLWTTLVECGVSHRALLALIFSILDRNSQSVEEVGRSVCAAQTYLCLLRLPGSTAFKTFQPIIFQKALNVVYVLSGTRAGRGEGRGRGGEGGRGRRGEGGRKG</sequence>
<protein>
    <submittedName>
        <fullName evidence="2">Condensin-2 complex subunit D3</fullName>
    </submittedName>
</protein>
<dbReference type="EMBL" id="CASHTH010000742">
    <property type="protein sequence ID" value="CAI8007039.1"/>
    <property type="molecule type" value="Genomic_DNA"/>
</dbReference>
<dbReference type="AlphaFoldDB" id="A0AA35R9D0"/>
<feature type="region of interest" description="Disordered" evidence="1">
    <location>
        <begin position="165"/>
        <end position="187"/>
    </location>
</feature>
<accession>A0AA35R9D0</accession>
<proteinExistence type="predicted"/>
<dbReference type="Proteomes" id="UP001174909">
    <property type="component" value="Unassembled WGS sequence"/>
</dbReference>
<name>A0AA35R9D0_GEOBA</name>
<reference evidence="2" key="1">
    <citation type="submission" date="2023-03" db="EMBL/GenBank/DDBJ databases">
        <authorList>
            <person name="Steffen K."/>
            <person name="Cardenas P."/>
        </authorList>
    </citation>
    <scope>NUCLEOTIDE SEQUENCE</scope>
</reference>
<evidence type="ECO:0000313" key="2">
    <source>
        <dbReference type="EMBL" id="CAI8007039.1"/>
    </source>
</evidence>
<keyword evidence="3" id="KW-1185">Reference proteome</keyword>
<organism evidence="2 3">
    <name type="scientific">Geodia barretti</name>
    <name type="common">Barrett's horny sponge</name>
    <dbReference type="NCBI Taxonomy" id="519541"/>
    <lineage>
        <taxon>Eukaryota</taxon>
        <taxon>Metazoa</taxon>
        <taxon>Porifera</taxon>
        <taxon>Demospongiae</taxon>
        <taxon>Heteroscleromorpha</taxon>
        <taxon>Tetractinellida</taxon>
        <taxon>Astrophorina</taxon>
        <taxon>Geodiidae</taxon>
        <taxon>Geodia</taxon>
    </lineage>
</organism>
<feature type="non-terminal residue" evidence="2">
    <location>
        <position position="1"/>
    </location>
</feature>
<evidence type="ECO:0000256" key="1">
    <source>
        <dbReference type="SAM" id="MobiDB-lite"/>
    </source>
</evidence>
<gene>
    <name evidence="2" type="ORF">GBAR_LOCUS5020</name>
</gene>
<comment type="caution">
    <text evidence="2">The sequence shown here is derived from an EMBL/GenBank/DDBJ whole genome shotgun (WGS) entry which is preliminary data.</text>
</comment>
<evidence type="ECO:0000313" key="3">
    <source>
        <dbReference type="Proteomes" id="UP001174909"/>
    </source>
</evidence>